<evidence type="ECO:0000256" key="1">
    <source>
        <dbReference type="SAM" id="MobiDB-lite"/>
    </source>
</evidence>
<gene>
    <name evidence="3" type="ORF">B0A50_01077</name>
</gene>
<name>A0A4U0UBK9_9PEZI</name>
<dbReference type="Proteomes" id="UP000308549">
    <property type="component" value="Unassembled WGS sequence"/>
</dbReference>
<dbReference type="EMBL" id="NAJL01000004">
    <property type="protein sequence ID" value="TKA32851.1"/>
    <property type="molecule type" value="Genomic_DNA"/>
</dbReference>
<dbReference type="OrthoDB" id="4526773at2759"/>
<sequence length="435" mass="49234">MVRSIAVVPLLVAAASAGVWRHHEDHAPARHQAENRAPQGATPYSAAQCNAHCTEFVIGQKDTGKQVCTSAKDSEYLVNYPAIDGYTYDEVHVYLGREPAKKHSPGQFPYSSNNGYCSVDEGGASASCRIPISSVGVCGEDYYIATHSAGTLKDARRTRSRWHSKKGNRKDRFGRHVDERDNHNDERDGWNDHEKHEHDDEKHGRQEEKRATEETGWGKGQCIQKNYVDVYDGDDANKDKENGHDYNNVNVAHDNIAHDNIAHDNIAHDNIAHDNIAHDNVAHVYGNVNVAHVYEDNAHEHEEVRHDYADDVNKDEEVGHDNVLHISYVYGNDHVAHNYVELFIFDELIYGNDNIAHDYVELFIFNELIYGNDNQLTNDVLFIFKGIFDDVFYGLIDGLNDQLTNDVLFIFKGIFDDVFYGLIDGVNDQLAHDYV</sequence>
<feature type="compositionally biased region" description="Basic and acidic residues" evidence="1">
    <location>
        <begin position="170"/>
        <end position="213"/>
    </location>
</feature>
<feature type="signal peptide" evidence="2">
    <location>
        <begin position="1"/>
        <end position="17"/>
    </location>
</feature>
<feature type="compositionally biased region" description="Basic residues" evidence="1">
    <location>
        <begin position="156"/>
        <end position="169"/>
    </location>
</feature>
<evidence type="ECO:0000313" key="3">
    <source>
        <dbReference type="EMBL" id="TKA32851.1"/>
    </source>
</evidence>
<protein>
    <submittedName>
        <fullName evidence="3">Uncharacterized protein</fullName>
    </submittedName>
</protein>
<comment type="caution">
    <text evidence="3">The sequence shown here is derived from an EMBL/GenBank/DDBJ whole genome shotgun (WGS) entry which is preliminary data.</text>
</comment>
<organism evidence="3 4">
    <name type="scientific">Salinomyces thailandicus</name>
    <dbReference type="NCBI Taxonomy" id="706561"/>
    <lineage>
        <taxon>Eukaryota</taxon>
        <taxon>Fungi</taxon>
        <taxon>Dikarya</taxon>
        <taxon>Ascomycota</taxon>
        <taxon>Pezizomycotina</taxon>
        <taxon>Dothideomycetes</taxon>
        <taxon>Dothideomycetidae</taxon>
        <taxon>Mycosphaerellales</taxon>
        <taxon>Teratosphaeriaceae</taxon>
        <taxon>Salinomyces</taxon>
    </lineage>
</organism>
<evidence type="ECO:0000313" key="4">
    <source>
        <dbReference type="Proteomes" id="UP000308549"/>
    </source>
</evidence>
<evidence type="ECO:0000256" key="2">
    <source>
        <dbReference type="SAM" id="SignalP"/>
    </source>
</evidence>
<dbReference type="AlphaFoldDB" id="A0A4U0UBK9"/>
<feature type="region of interest" description="Disordered" evidence="1">
    <location>
        <begin position="153"/>
        <end position="217"/>
    </location>
</feature>
<keyword evidence="2" id="KW-0732">Signal</keyword>
<keyword evidence="4" id="KW-1185">Reference proteome</keyword>
<feature type="chain" id="PRO_5020589501" evidence="2">
    <location>
        <begin position="18"/>
        <end position="435"/>
    </location>
</feature>
<reference evidence="3 4" key="1">
    <citation type="submission" date="2017-03" db="EMBL/GenBank/DDBJ databases">
        <title>Genomes of endolithic fungi from Antarctica.</title>
        <authorList>
            <person name="Coleine C."/>
            <person name="Masonjones S."/>
            <person name="Stajich J.E."/>
        </authorList>
    </citation>
    <scope>NUCLEOTIDE SEQUENCE [LARGE SCALE GENOMIC DNA]</scope>
    <source>
        <strain evidence="3 4">CCFEE 6315</strain>
    </source>
</reference>
<proteinExistence type="predicted"/>
<accession>A0A4U0UBK9</accession>